<reference evidence="1" key="1">
    <citation type="submission" date="2019-02" db="EMBL/GenBank/DDBJ databases">
        <authorList>
            <person name="Gruber-Vodicka R. H."/>
            <person name="Seah K. B. B."/>
        </authorList>
    </citation>
    <scope>NUCLEOTIDE SEQUENCE</scope>
    <source>
        <strain evidence="1">BECK_BZ106</strain>
    </source>
</reference>
<organism evidence="1">
    <name type="scientific">Candidatus Kentrum sp. FW</name>
    <dbReference type="NCBI Taxonomy" id="2126338"/>
    <lineage>
        <taxon>Bacteria</taxon>
        <taxon>Pseudomonadati</taxon>
        <taxon>Pseudomonadota</taxon>
        <taxon>Gammaproteobacteria</taxon>
        <taxon>Candidatus Kentrum</taxon>
    </lineage>
</organism>
<evidence type="ECO:0008006" key="2">
    <source>
        <dbReference type="Google" id="ProtNLM"/>
    </source>
</evidence>
<proteinExistence type="predicted"/>
<protein>
    <recommendedName>
        <fullName evidence="2">DUF2281 domain-containing protein</fullName>
    </recommendedName>
</protein>
<name>A0A450SIT6_9GAMM</name>
<sequence>MGLTEVMEEIRLVPEHRLPEIYDFIHSFKSSSEPIRDDTEEIMQFAGCWQDMTRGEFEALSQEIADRRRRAFSDRTTRETIVD</sequence>
<accession>A0A450SIT6</accession>
<dbReference type="AlphaFoldDB" id="A0A450SIT6"/>
<dbReference type="EMBL" id="CAADFD010000014">
    <property type="protein sequence ID" value="VFJ53319.1"/>
    <property type="molecule type" value="Genomic_DNA"/>
</dbReference>
<evidence type="ECO:0000313" key="1">
    <source>
        <dbReference type="EMBL" id="VFJ53319.1"/>
    </source>
</evidence>
<gene>
    <name evidence="1" type="ORF">BECKFW1821B_GA0114236_101442</name>
</gene>